<dbReference type="RefSeq" id="WP_030032053.1">
    <property type="nucleotide sequence ID" value="NZ_BA000058.1"/>
</dbReference>
<feature type="coiled-coil region" evidence="1">
    <location>
        <begin position="385"/>
        <end position="428"/>
    </location>
</feature>
<name>A0A060N5Y1_CLOBO</name>
<protein>
    <submittedName>
        <fullName evidence="3">Uncharacterized protein</fullName>
    </submittedName>
</protein>
<feature type="region of interest" description="Disordered" evidence="2">
    <location>
        <begin position="1"/>
        <end position="22"/>
    </location>
</feature>
<accession>A0A060N5Y1</accession>
<organism evidence="3">
    <name type="scientific">Clostridium botulinum B str. Osaka05</name>
    <dbReference type="NCBI Taxonomy" id="1407017"/>
    <lineage>
        <taxon>Bacteria</taxon>
        <taxon>Bacillati</taxon>
        <taxon>Bacillota</taxon>
        <taxon>Clostridia</taxon>
        <taxon>Eubacteriales</taxon>
        <taxon>Clostridiaceae</taxon>
        <taxon>Clostridium</taxon>
    </lineage>
</organism>
<reference evidence="3" key="1">
    <citation type="submission" date="2013-10" db="EMBL/GenBank/DDBJ databases">
        <title>Draft genome sequence of Clostridium botulinum type B strain Osaka05.</title>
        <authorList>
            <person name="Sakaguchi Y."/>
            <person name="Hosomi K."/>
            <person name="Uchiyama J."/>
            <person name="Ogura Y."/>
            <person name="Sakaguchi M."/>
            <person name="Kohda T."/>
            <person name="Mukamoto M."/>
            <person name="Misawa N."/>
            <person name="Matsuzaki S."/>
            <person name="Hayashi T."/>
            <person name="Kozaki S."/>
        </authorList>
    </citation>
    <scope>NUCLEOTIDE SEQUENCE</scope>
    <source>
        <strain evidence="3">Osaka05</strain>
    </source>
</reference>
<gene>
    <name evidence="3" type="ORF">CBO05P1_241</name>
</gene>
<dbReference type="HOGENOM" id="CLU_527573_0_0_9"/>
<keyword evidence="1" id="KW-0175">Coiled coil</keyword>
<dbReference type="AlphaFoldDB" id="A0A060N5Y1"/>
<sequence length="516" mass="61150">MNGMGDGTEKTEEEAREQQNNEKMERVIKKITKKVWKMIEVKRDSFKVGDYITLSHHGHYWKITEEYMRKGTWKGIKDTRKAFVYEIVGSASRGYKNLKSPKRYYDFEYRMLKSLEEGKIKIFELKEVEEVQEVEKWIRVKTQKKNTYKKEDTIITEKEPQQQNSKEEDIKEFKQKTESKGINVSVKFNQDKNGIELHFTDKPSQEVREQIKANGFRWSKFQKIWYSKDTEEKRDFLKSIGFLNNEDNNSEPITVSEVEKILKDVEYPTIDINDIETYTVSKELSKRENSISMFRSHDTDHTKELQRTLQSANDDVIELVNKEECTPYIEYKAKTMLQSFKKDYASAYISVLEHRVNNPSWAVTGRGGLNVCRYNKKQEQLTNKIKRTSELIDKFNYKIERFENQIRNNQKQKLKIELENNLNSIEQIPKFKRVKIKYNGDATAYNNIFDLNNTNCIREGTGHQLNGYTIIKNWGCFRVYNAKGAEVWHTKTNENLDVAKKYVLYLLNQEQEKKAI</sequence>
<dbReference type="EMBL" id="BA000058">
    <property type="protein sequence ID" value="BAO04960.1"/>
    <property type="molecule type" value="Genomic_DNA"/>
</dbReference>
<proteinExistence type="predicted"/>
<dbReference type="Proteomes" id="UP000054164">
    <property type="component" value="Unassembled WGS sequence"/>
</dbReference>
<evidence type="ECO:0000256" key="1">
    <source>
        <dbReference type="SAM" id="Coils"/>
    </source>
</evidence>
<evidence type="ECO:0000256" key="2">
    <source>
        <dbReference type="SAM" id="MobiDB-lite"/>
    </source>
</evidence>
<evidence type="ECO:0000313" key="3">
    <source>
        <dbReference type="EMBL" id="BAO04960.1"/>
    </source>
</evidence>